<keyword evidence="2" id="KW-0012">Acyltransferase</keyword>
<dbReference type="Proteomes" id="UP000305524">
    <property type="component" value="Unassembled WGS sequence"/>
</dbReference>
<evidence type="ECO:0000313" key="11">
    <source>
        <dbReference type="Proteomes" id="UP000596196"/>
    </source>
</evidence>
<feature type="domain" description="N-acetyltransferase" evidence="3">
    <location>
        <begin position="1"/>
        <end position="140"/>
    </location>
</feature>
<dbReference type="CDD" id="cd04301">
    <property type="entry name" value="NAT_SF"/>
    <property type="match status" value="1"/>
</dbReference>
<evidence type="ECO:0000313" key="4">
    <source>
        <dbReference type="EMBL" id="KWU65390.1"/>
    </source>
</evidence>
<dbReference type="RefSeq" id="WP_003188852.1">
    <property type="nucleotide sequence ID" value="NZ_CAKJWQ010000010.1"/>
</dbReference>
<dbReference type="InterPro" id="IPR050680">
    <property type="entry name" value="YpeA/RimI_acetyltransf"/>
</dbReference>
<accession>A0A0B5S0I0</accession>
<evidence type="ECO:0000313" key="7">
    <source>
        <dbReference type="EMBL" id="TKI81220.1"/>
    </source>
</evidence>
<evidence type="ECO:0000313" key="6">
    <source>
        <dbReference type="EMBL" id="QQA17875.1"/>
    </source>
</evidence>
<dbReference type="PANTHER" id="PTHR43420">
    <property type="entry name" value="ACETYLTRANSFERASE"/>
    <property type="match status" value="1"/>
</dbReference>
<dbReference type="PANTHER" id="PTHR43420:SF12">
    <property type="entry name" value="N-ACETYLTRANSFERASE DOMAIN-CONTAINING PROTEIN"/>
    <property type="match status" value="1"/>
</dbReference>
<dbReference type="SUPFAM" id="SSF55729">
    <property type="entry name" value="Acyl-CoA N-acyltransferases (Nat)"/>
    <property type="match status" value="1"/>
</dbReference>
<evidence type="ECO:0000256" key="2">
    <source>
        <dbReference type="ARBA" id="ARBA00023315"/>
    </source>
</evidence>
<evidence type="ECO:0000259" key="3">
    <source>
        <dbReference type="PROSITE" id="PS51186"/>
    </source>
</evidence>
<dbReference type="InterPro" id="IPR000182">
    <property type="entry name" value="GNAT_dom"/>
</dbReference>
<organism evidence="7 10">
    <name type="scientific">Bacillus mycoides</name>
    <dbReference type="NCBI Taxonomy" id="1405"/>
    <lineage>
        <taxon>Bacteria</taxon>
        <taxon>Bacillati</taxon>
        <taxon>Bacillota</taxon>
        <taxon>Bacilli</taxon>
        <taxon>Bacillales</taxon>
        <taxon>Bacillaceae</taxon>
        <taxon>Bacillus</taxon>
        <taxon>Bacillus cereus group</taxon>
    </lineage>
</organism>
<dbReference type="InterPro" id="IPR016181">
    <property type="entry name" value="Acyl_CoA_acyltransferase"/>
</dbReference>
<name>A0A0B5S0I0_BACMY</name>
<reference evidence="6 11" key="4">
    <citation type="submission" date="2020-12" db="EMBL/GenBank/DDBJ databases">
        <title>FDA dAtabase for Regulatory Grade micrObial Sequences (FDA-ARGOS): Supporting development and validation of Infectious Disease Dx tests.</title>
        <authorList>
            <person name="Nelson B."/>
            <person name="Plummer A."/>
            <person name="Tallon L."/>
            <person name="Sadzewicz L."/>
            <person name="Zhao X."/>
            <person name="Boylan J."/>
            <person name="Ott S."/>
            <person name="Bowen H."/>
            <person name="Vavikolanu K."/>
            <person name="Mehta A."/>
            <person name="Aluvathingal J."/>
            <person name="Nadendla S."/>
            <person name="Myers T."/>
            <person name="Yan Y."/>
            <person name="Sichtig H."/>
        </authorList>
    </citation>
    <scope>NUCLEOTIDE SEQUENCE [LARGE SCALE GENOMIC DNA]</scope>
    <source>
        <strain evidence="6 11">FDAARGOS_924</strain>
    </source>
</reference>
<reference evidence="4 8" key="1">
    <citation type="submission" date="2016-01" db="EMBL/GenBank/DDBJ databases">
        <authorList>
            <person name="McClelland M."/>
            <person name="Jain A."/>
            <person name="Saraogi P."/>
            <person name="Mendelson R."/>
            <person name="Westerman R."/>
            <person name="SanMiguel P."/>
            <person name="Csonka L."/>
        </authorList>
    </citation>
    <scope>NUCLEOTIDE SEQUENCE [LARGE SCALE GENOMIC DNA]</scope>
    <source>
        <strain evidence="4 8">PE8-15</strain>
    </source>
</reference>
<dbReference type="EMBL" id="SZOD01000757">
    <property type="protein sequence ID" value="TKI81220.1"/>
    <property type="molecule type" value="Genomic_DNA"/>
</dbReference>
<proteinExistence type="predicted"/>
<dbReference type="Proteomes" id="UP000194131">
    <property type="component" value="Unassembled WGS sequence"/>
</dbReference>
<dbReference type="EMBL" id="CP065877">
    <property type="protein sequence ID" value="QQA17875.1"/>
    <property type="molecule type" value="Genomic_DNA"/>
</dbReference>
<dbReference type="Gene3D" id="3.40.630.30">
    <property type="match status" value="1"/>
</dbReference>
<gene>
    <name evidence="4" type="ORF">AWW70_10500</name>
    <name evidence="7" type="ORF">FC701_25750</name>
    <name evidence="6" type="ORF">I6G81_10615</name>
    <name evidence="5" type="ORF">S3E15_01884</name>
</gene>
<dbReference type="PROSITE" id="PS51186">
    <property type="entry name" value="GNAT"/>
    <property type="match status" value="1"/>
</dbReference>
<dbReference type="PATRIC" id="fig|1405.14.peg.3150"/>
<evidence type="ECO:0000313" key="10">
    <source>
        <dbReference type="Proteomes" id="UP000305524"/>
    </source>
</evidence>
<dbReference type="EMBL" id="MRWU01000002">
    <property type="protein sequence ID" value="OSX95406.1"/>
    <property type="molecule type" value="Genomic_DNA"/>
</dbReference>
<dbReference type="KEGG" id="bmyo:BG05_3906"/>
<dbReference type="AlphaFoldDB" id="A0A0B5S0I0"/>
<dbReference type="GO" id="GO:0016747">
    <property type="term" value="F:acyltransferase activity, transferring groups other than amino-acyl groups"/>
    <property type="evidence" value="ECO:0007669"/>
    <property type="project" value="InterPro"/>
</dbReference>
<keyword evidence="1 7" id="KW-0808">Transferase</keyword>
<reference evidence="5 9" key="2">
    <citation type="submission" date="2016-12" db="EMBL/GenBank/DDBJ databases">
        <title>Genome Sequences of Twelve Sporeforming Bacillus Species Isolated from Foods.</title>
        <authorList>
            <person name="De Jong A."/>
            <person name="Holsappel S."/>
            <person name="Kuipers O.P."/>
        </authorList>
    </citation>
    <scope>NUCLEOTIDE SEQUENCE [LARGE SCALE GENOMIC DNA]</scope>
    <source>
        <strain evidence="5 9">S3E15</strain>
    </source>
</reference>
<evidence type="ECO:0000313" key="8">
    <source>
        <dbReference type="Proteomes" id="UP000065797"/>
    </source>
</evidence>
<dbReference type="Proteomes" id="UP000065797">
    <property type="component" value="Unassembled WGS sequence"/>
</dbReference>
<dbReference type="Pfam" id="PF00583">
    <property type="entry name" value="Acetyltransf_1"/>
    <property type="match status" value="1"/>
</dbReference>
<dbReference type="EMBL" id="LRPH01000038">
    <property type="protein sequence ID" value="KWU65390.1"/>
    <property type="molecule type" value="Genomic_DNA"/>
</dbReference>
<evidence type="ECO:0000313" key="5">
    <source>
        <dbReference type="EMBL" id="OSX95406.1"/>
    </source>
</evidence>
<protein>
    <submittedName>
        <fullName evidence="4 7">Acetyltransferase</fullName>
    </submittedName>
</protein>
<keyword evidence="11" id="KW-1185">Reference proteome</keyword>
<sequence>MNIREVVTEADLHDVFPVLQQLRTKLSREEASSLFQKMKEENYKLLSLQNEDDEVVCLAGVAICTNFYNEKHVFVYDLVTAEAHRSKGYGKVLLSYVEKWGREKGCSSIVLTSAFPRVDAHRFYEREGYDKVSYSFYKEL</sequence>
<evidence type="ECO:0000256" key="1">
    <source>
        <dbReference type="ARBA" id="ARBA00022679"/>
    </source>
</evidence>
<dbReference type="Proteomes" id="UP000596196">
    <property type="component" value="Chromosome"/>
</dbReference>
<evidence type="ECO:0000313" key="9">
    <source>
        <dbReference type="Proteomes" id="UP000194131"/>
    </source>
</evidence>
<reference evidence="7 10" key="3">
    <citation type="journal article" date="2019" name="Environ. Microbiol.">
        <title>An active ?-lactamase is a part of an orchestrated cell wall stress resistance network of Bacillus subtilis and related rhizosphere species.</title>
        <authorList>
            <person name="Bucher T."/>
            <person name="Keren-Paz A."/>
            <person name="Hausser J."/>
            <person name="Olender T."/>
            <person name="Cytryn E."/>
            <person name="Kolodkin-Gal I."/>
        </authorList>
    </citation>
    <scope>NUCLEOTIDE SEQUENCE [LARGE SCALE GENOMIC DNA]</scope>
    <source>
        <strain evidence="7 10">I186</strain>
    </source>
</reference>